<evidence type="ECO:0008006" key="3">
    <source>
        <dbReference type="Google" id="ProtNLM"/>
    </source>
</evidence>
<dbReference type="RefSeq" id="WP_251778918.1">
    <property type="nucleotide sequence ID" value="NZ_JAMKFE010000007.1"/>
</dbReference>
<name>A0ABT0YQ56_9BURK</name>
<organism evidence="1 2">
    <name type="scientific">Caldimonas mangrovi</name>
    <dbReference type="NCBI Taxonomy" id="2944811"/>
    <lineage>
        <taxon>Bacteria</taxon>
        <taxon>Pseudomonadati</taxon>
        <taxon>Pseudomonadota</taxon>
        <taxon>Betaproteobacteria</taxon>
        <taxon>Burkholderiales</taxon>
        <taxon>Sphaerotilaceae</taxon>
        <taxon>Caldimonas</taxon>
    </lineage>
</organism>
<evidence type="ECO:0000313" key="2">
    <source>
        <dbReference type="Proteomes" id="UP001165541"/>
    </source>
</evidence>
<protein>
    <recommendedName>
        <fullName evidence="3">Saccharopine dehydrogenase</fullName>
    </recommendedName>
</protein>
<dbReference type="InterPro" id="IPR036291">
    <property type="entry name" value="NAD(P)-bd_dom_sf"/>
</dbReference>
<reference evidence="1" key="1">
    <citation type="submission" date="2022-05" db="EMBL/GenBank/DDBJ databases">
        <title>Schlegelella sp. nov., isolated from mangrove soil.</title>
        <authorList>
            <person name="Liu Y."/>
            <person name="Ge X."/>
            <person name="Liu W."/>
        </authorList>
    </citation>
    <scope>NUCLEOTIDE SEQUENCE</scope>
    <source>
        <strain evidence="1">S2-27</strain>
    </source>
</reference>
<sequence length="334" mass="35767">MNTPTPHPVLFVGGSGLVGRHAVRALRRLQPDLPIAIGGRDLDKAQRLAGDIGNAAALRIDLERADLGLPHGTQYSGVVVLLKDDTLNTMKYAQDHGLPYLSFADFVFDIGPLTARSIHRPKASAVLALGQLLGGTVALATLHFARAYRRVDSVEIAAVIDADDSGGPAGQADFERLAHSPRPLLRREGRFVWAGDEHLKRRFIDVDGIERTGDTLPLLDVASLSAALDAQSVRVVMAARGDGERRQGGRSTEAIIELQGQRADGTTGRSRHAMVDRNVYSALSGYGAAIAVERLLGLDGQAPPGPGLYQPESLLDPAAVVQRLQRLEVELRDA</sequence>
<gene>
    <name evidence="1" type="ORF">M8A51_13095</name>
</gene>
<accession>A0ABT0YQ56</accession>
<keyword evidence="2" id="KW-1185">Reference proteome</keyword>
<dbReference type="Gene3D" id="3.40.50.720">
    <property type="entry name" value="NAD(P)-binding Rossmann-like Domain"/>
    <property type="match status" value="1"/>
</dbReference>
<dbReference type="EMBL" id="JAMKFE010000007">
    <property type="protein sequence ID" value="MCM5680464.1"/>
    <property type="molecule type" value="Genomic_DNA"/>
</dbReference>
<dbReference type="SUPFAM" id="SSF51735">
    <property type="entry name" value="NAD(P)-binding Rossmann-fold domains"/>
    <property type="match status" value="2"/>
</dbReference>
<proteinExistence type="predicted"/>
<dbReference type="Proteomes" id="UP001165541">
    <property type="component" value="Unassembled WGS sequence"/>
</dbReference>
<comment type="caution">
    <text evidence="1">The sequence shown here is derived from an EMBL/GenBank/DDBJ whole genome shotgun (WGS) entry which is preliminary data.</text>
</comment>
<evidence type="ECO:0000313" key="1">
    <source>
        <dbReference type="EMBL" id="MCM5680464.1"/>
    </source>
</evidence>